<evidence type="ECO:0000256" key="1">
    <source>
        <dbReference type="ARBA" id="ARBA00023015"/>
    </source>
</evidence>
<dbReference type="Proteomes" id="UP001595528">
    <property type="component" value="Unassembled WGS sequence"/>
</dbReference>
<dbReference type="RefSeq" id="WP_379897475.1">
    <property type="nucleotide sequence ID" value="NZ_JBHRTR010000004.1"/>
</dbReference>
<keyword evidence="6" id="KW-1185">Reference proteome</keyword>
<gene>
    <name evidence="5" type="ORF">ACFOGJ_00770</name>
</gene>
<dbReference type="InterPro" id="IPR011991">
    <property type="entry name" value="ArsR-like_HTH"/>
</dbReference>
<keyword evidence="3" id="KW-0804">Transcription</keyword>
<accession>A0ABV7KTS4</accession>
<feature type="domain" description="HTH arsR-type" evidence="4">
    <location>
        <begin position="1"/>
        <end position="95"/>
    </location>
</feature>
<evidence type="ECO:0000259" key="4">
    <source>
        <dbReference type="PROSITE" id="PS50987"/>
    </source>
</evidence>
<dbReference type="CDD" id="cd00090">
    <property type="entry name" value="HTH_ARSR"/>
    <property type="match status" value="1"/>
</dbReference>
<dbReference type="PANTHER" id="PTHR43132">
    <property type="entry name" value="ARSENICAL RESISTANCE OPERON REPRESSOR ARSR-RELATED"/>
    <property type="match status" value="1"/>
</dbReference>
<dbReference type="Gene3D" id="1.10.10.10">
    <property type="entry name" value="Winged helix-like DNA-binding domain superfamily/Winged helix DNA-binding domain"/>
    <property type="match status" value="1"/>
</dbReference>
<comment type="caution">
    <text evidence="5">The sequence shown here is derived from an EMBL/GenBank/DDBJ whole genome shotgun (WGS) entry which is preliminary data.</text>
</comment>
<dbReference type="PROSITE" id="PS50987">
    <property type="entry name" value="HTH_ARSR_2"/>
    <property type="match status" value="1"/>
</dbReference>
<dbReference type="InterPro" id="IPR001845">
    <property type="entry name" value="HTH_ArsR_DNA-bd_dom"/>
</dbReference>
<dbReference type="SUPFAM" id="SSF46785">
    <property type="entry name" value="Winged helix' DNA-binding domain"/>
    <property type="match status" value="1"/>
</dbReference>
<protein>
    <submittedName>
        <fullName evidence="5">ArsR/SmtB family transcription factor</fullName>
    </submittedName>
</protein>
<name>A0ABV7KTS4_9PROT</name>
<evidence type="ECO:0000313" key="5">
    <source>
        <dbReference type="EMBL" id="MFC3225742.1"/>
    </source>
</evidence>
<dbReference type="PRINTS" id="PR00778">
    <property type="entry name" value="HTHARSR"/>
</dbReference>
<dbReference type="InterPro" id="IPR036388">
    <property type="entry name" value="WH-like_DNA-bd_sf"/>
</dbReference>
<dbReference type="InterPro" id="IPR036390">
    <property type="entry name" value="WH_DNA-bd_sf"/>
</dbReference>
<dbReference type="PANTHER" id="PTHR43132:SF2">
    <property type="entry name" value="ARSENICAL RESISTANCE OPERON REPRESSOR ARSR-RELATED"/>
    <property type="match status" value="1"/>
</dbReference>
<sequence length="123" mass="13376">MDETDALDALAALSQESRLRLFRLLVTCGPDGLPAGEIARRMDVPHNTLSSQLGQLSRAGLTRARREGRSVIYAPDFDGIRALLGFLMKDCCGGPAEQCNALLDRFLRPDCTTHCQPACGDRS</sequence>
<evidence type="ECO:0000313" key="6">
    <source>
        <dbReference type="Proteomes" id="UP001595528"/>
    </source>
</evidence>
<dbReference type="InterPro" id="IPR051011">
    <property type="entry name" value="Metal_resp_trans_reg"/>
</dbReference>
<evidence type="ECO:0000256" key="2">
    <source>
        <dbReference type="ARBA" id="ARBA00023125"/>
    </source>
</evidence>
<keyword evidence="1" id="KW-0805">Transcription regulation</keyword>
<dbReference type="EMBL" id="JBHRTR010000004">
    <property type="protein sequence ID" value="MFC3225742.1"/>
    <property type="molecule type" value="Genomic_DNA"/>
</dbReference>
<keyword evidence="2" id="KW-0238">DNA-binding</keyword>
<reference evidence="6" key="1">
    <citation type="journal article" date="2019" name="Int. J. Syst. Evol. Microbiol.">
        <title>The Global Catalogue of Microorganisms (GCM) 10K type strain sequencing project: providing services to taxonomists for standard genome sequencing and annotation.</title>
        <authorList>
            <consortium name="The Broad Institute Genomics Platform"/>
            <consortium name="The Broad Institute Genome Sequencing Center for Infectious Disease"/>
            <person name="Wu L."/>
            <person name="Ma J."/>
        </authorList>
    </citation>
    <scope>NUCLEOTIDE SEQUENCE [LARGE SCALE GENOMIC DNA]</scope>
    <source>
        <strain evidence="6">KCTC 42964</strain>
    </source>
</reference>
<dbReference type="SMART" id="SM00418">
    <property type="entry name" value="HTH_ARSR"/>
    <property type="match status" value="1"/>
</dbReference>
<proteinExistence type="predicted"/>
<evidence type="ECO:0000256" key="3">
    <source>
        <dbReference type="ARBA" id="ARBA00023163"/>
    </source>
</evidence>
<organism evidence="5 6">
    <name type="scientific">Marinibaculum pumilum</name>
    <dbReference type="NCBI Taxonomy" id="1766165"/>
    <lineage>
        <taxon>Bacteria</taxon>
        <taxon>Pseudomonadati</taxon>
        <taxon>Pseudomonadota</taxon>
        <taxon>Alphaproteobacteria</taxon>
        <taxon>Rhodospirillales</taxon>
        <taxon>Rhodospirillaceae</taxon>
        <taxon>Marinibaculum</taxon>
    </lineage>
</organism>
<dbReference type="Pfam" id="PF12840">
    <property type="entry name" value="HTH_20"/>
    <property type="match status" value="1"/>
</dbReference>